<keyword evidence="2" id="KW-1185">Reference proteome</keyword>
<evidence type="ECO:0000313" key="1">
    <source>
        <dbReference type="EMBL" id="GEM50182.1"/>
    </source>
</evidence>
<evidence type="ECO:0000313" key="2">
    <source>
        <dbReference type="Proteomes" id="UP000321306"/>
    </source>
</evidence>
<dbReference type="RefSeq" id="WP_146892200.1">
    <property type="nucleotide sequence ID" value="NZ_BJXB01000070.1"/>
</dbReference>
<sequence length="188" mass="22065">MLPFHDEHNYISIYDLLKSLGITHPGKIWRKLHHDPKLQLPDHTLKQFTMRDGRKGRLRPAIHIQHQQQLLDALQQAGLIPDPLHDILPMERTILRLLERSFADLKPHYGWWIDHHKFDLYFETPNLVVQCHSIHRKSAQVGHTAQEFQDLLIQCKLKGVWIDPYADDFEPGDCVYQVRQCLEGHPAS</sequence>
<dbReference type="EMBL" id="BJXB01000070">
    <property type="protein sequence ID" value="GEM50182.1"/>
    <property type="molecule type" value="Genomic_DNA"/>
</dbReference>
<name>A0A511NBL0_DEIC1</name>
<dbReference type="Proteomes" id="UP000321306">
    <property type="component" value="Unassembled WGS sequence"/>
</dbReference>
<comment type="caution">
    <text evidence="1">The sequence shown here is derived from an EMBL/GenBank/DDBJ whole genome shotgun (WGS) entry which is preliminary data.</text>
</comment>
<organism evidence="1 2">
    <name type="scientific">Deinococcus cellulosilyticus (strain DSM 18568 / NBRC 106333 / KACC 11606 / 5516J-15)</name>
    <dbReference type="NCBI Taxonomy" id="1223518"/>
    <lineage>
        <taxon>Bacteria</taxon>
        <taxon>Thermotogati</taxon>
        <taxon>Deinococcota</taxon>
        <taxon>Deinococci</taxon>
        <taxon>Deinococcales</taxon>
        <taxon>Deinococcaceae</taxon>
        <taxon>Deinococcus</taxon>
    </lineage>
</organism>
<protein>
    <submittedName>
        <fullName evidence="1">Uncharacterized protein</fullName>
    </submittedName>
</protein>
<dbReference type="AlphaFoldDB" id="A0A511NBL0"/>
<accession>A0A511NBL0</accession>
<proteinExistence type="predicted"/>
<gene>
    <name evidence="1" type="ORF">DC3_58170</name>
</gene>
<reference evidence="1 2" key="1">
    <citation type="submission" date="2019-07" db="EMBL/GenBank/DDBJ databases">
        <title>Whole genome shotgun sequence of Deinococcus cellulosilyticus NBRC 106333.</title>
        <authorList>
            <person name="Hosoyama A."/>
            <person name="Uohara A."/>
            <person name="Ohji S."/>
            <person name="Ichikawa N."/>
        </authorList>
    </citation>
    <scope>NUCLEOTIDE SEQUENCE [LARGE SCALE GENOMIC DNA]</scope>
    <source>
        <strain evidence="1 2">NBRC 106333</strain>
    </source>
</reference>